<dbReference type="EMBL" id="JAUKWQ010000001">
    <property type="protein sequence ID" value="MDO1580837.1"/>
    <property type="molecule type" value="Genomic_DNA"/>
</dbReference>
<evidence type="ECO:0000259" key="8">
    <source>
        <dbReference type="Pfam" id="PF01850"/>
    </source>
</evidence>
<sequence>MILLDTNIVSEFAKVRMDDAVAKWRRANSAVGFYLCDIVVMELSYGAERFFLKTGSRRYLENLASTLVLFEGRILCLRQTDALMAGELCGRRDALGRPMSVQDAMIAAICLGNDATLATRNTKDFEGLDLALVNPFEGVE</sequence>
<keyword evidence="4" id="KW-0479">Metal-binding</keyword>
<evidence type="ECO:0000256" key="5">
    <source>
        <dbReference type="ARBA" id="ARBA00022801"/>
    </source>
</evidence>
<dbReference type="Pfam" id="PF01850">
    <property type="entry name" value="PIN"/>
    <property type="match status" value="1"/>
</dbReference>
<feature type="domain" description="PIN" evidence="8">
    <location>
        <begin position="2"/>
        <end position="125"/>
    </location>
</feature>
<accession>A0ABT8SSZ7</accession>
<dbReference type="Proteomes" id="UP001169006">
    <property type="component" value="Unassembled WGS sequence"/>
</dbReference>
<reference evidence="9" key="1">
    <citation type="journal article" date="2015" name="Int. J. Syst. Evol. Microbiol.">
        <title>Rhizobium oryzicola sp. nov., potential plant-growth-promoting endophytic bacteria isolated from rice roots.</title>
        <authorList>
            <person name="Zhang X.X."/>
            <person name="Gao J.S."/>
            <person name="Cao Y.H."/>
            <person name="Sheirdil R.A."/>
            <person name="Wang X.C."/>
            <person name="Zhang L."/>
        </authorList>
    </citation>
    <scope>NUCLEOTIDE SEQUENCE</scope>
    <source>
        <strain evidence="9">05753</strain>
    </source>
</reference>
<keyword evidence="5" id="KW-0378">Hydrolase</keyword>
<comment type="similarity">
    <text evidence="7">Belongs to the PINc/VapC protein family.</text>
</comment>
<evidence type="ECO:0000313" key="9">
    <source>
        <dbReference type="EMBL" id="MDO1580837.1"/>
    </source>
</evidence>
<dbReference type="InterPro" id="IPR029060">
    <property type="entry name" value="PIN-like_dom_sf"/>
</dbReference>
<keyword evidence="6" id="KW-0460">Magnesium</keyword>
<protein>
    <submittedName>
        <fullName evidence="9">PIN domain-containing protein</fullName>
    </submittedName>
</protein>
<dbReference type="InterPro" id="IPR002716">
    <property type="entry name" value="PIN_dom"/>
</dbReference>
<name>A0ABT8SSZ7_9HYPH</name>
<evidence type="ECO:0000256" key="6">
    <source>
        <dbReference type="ARBA" id="ARBA00022842"/>
    </source>
</evidence>
<keyword evidence="10" id="KW-1185">Reference proteome</keyword>
<proteinExistence type="inferred from homology"/>
<dbReference type="InterPro" id="IPR050556">
    <property type="entry name" value="Type_II_TA_system_RNase"/>
</dbReference>
<reference evidence="9" key="2">
    <citation type="submission" date="2023-07" db="EMBL/GenBank/DDBJ databases">
        <authorList>
            <person name="Sun H."/>
        </authorList>
    </citation>
    <scope>NUCLEOTIDE SEQUENCE</scope>
    <source>
        <strain evidence="9">05753</strain>
    </source>
</reference>
<comment type="cofactor">
    <cofactor evidence="1">
        <name>Mg(2+)</name>
        <dbReference type="ChEBI" id="CHEBI:18420"/>
    </cofactor>
</comment>
<dbReference type="SUPFAM" id="SSF88723">
    <property type="entry name" value="PIN domain-like"/>
    <property type="match status" value="1"/>
</dbReference>
<evidence type="ECO:0000313" key="10">
    <source>
        <dbReference type="Proteomes" id="UP001169006"/>
    </source>
</evidence>
<comment type="caution">
    <text evidence="9">The sequence shown here is derived from an EMBL/GenBank/DDBJ whole genome shotgun (WGS) entry which is preliminary data.</text>
</comment>
<evidence type="ECO:0000256" key="1">
    <source>
        <dbReference type="ARBA" id="ARBA00001946"/>
    </source>
</evidence>
<evidence type="ECO:0000256" key="2">
    <source>
        <dbReference type="ARBA" id="ARBA00022649"/>
    </source>
</evidence>
<keyword evidence="3" id="KW-0540">Nuclease</keyword>
<dbReference type="Gene3D" id="3.40.50.1010">
    <property type="entry name" value="5'-nuclease"/>
    <property type="match status" value="1"/>
</dbReference>
<keyword evidence="2" id="KW-1277">Toxin-antitoxin system</keyword>
<gene>
    <name evidence="9" type="ORF">Q2T52_01890</name>
</gene>
<evidence type="ECO:0000256" key="3">
    <source>
        <dbReference type="ARBA" id="ARBA00022722"/>
    </source>
</evidence>
<evidence type="ECO:0000256" key="4">
    <source>
        <dbReference type="ARBA" id="ARBA00022723"/>
    </source>
</evidence>
<evidence type="ECO:0000256" key="7">
    <source>
        <dbReference type="ARBA" id="ARBA00038093"/>
    </source>
</evidence>
<dbReference type="RefSeq" id="WP_302074981.1">
    <property type="nucleotide sequence ID" value="NZ_JAUKWQ010000001.1"/>
</dbReference>
<dbReference type="PANTHER" id="PTHR33653:SF1">
    <property type="entry name" value="RIBONUCLEASE VAPC2"/>
    <property type="match status" value="1"/>
</dbReference>
<organism evidence="9 10">
    <name type="scientific">Rhizobium oryzicola</name>
    <dbReference type="NCBI Taxonomy" id="1232668"/>
    <lineage>
        <taxon>Bacteria</taxon>
        <taxon>Pseudomonadati</taxon>
        <taxon>Pseudomonadota</taxon>
        <taxon>Alphaproteobacteria</taxon>
        <taxon>Hyphomicrobiales</taxon>
        <taxon>Rhizobiaceae</taxon>
        <taxon>Rhizobium/Agrobacterium group</taxon>
        <taxon>Rhizobium</taxon>
    </lineage>
</organism>
<dbReference type="PANTHER" id="PTHR33653">
    <property type="entry name" value="RIBONUCLEASE VAPC2"/>
    <property type="match status" value="1"/>
</dbReference>